<comment type="subcellular location">
    <subcellularLocation>
        <location evidence="5">Cytoplasm</location>
    </subcellularLocation>
    <text evidence="5">Localizes to the division site, in a FtsZ-dependent manner.</text>
</comment>
<comment type="caution">
    <text evidence="7">The sequence shown here is derived from an EMBL/GenBank/DDBJ whole genome shotgun (WGS) entry which is preliminary data.</text>
</comment>
<name>A0A5C8P2E4_9BACI</name>
<keyword evidence="5" id="KW-0963">Cytoplasm</keyword>
<sequence length="137" mass="15469">MSLKDKFKSLFETGEYEEMEVSNPSAQPPEEQSNVVNLTRLQEASSKMILCEPRTYNEVQEIADHLVNRRSVVFNLKRLDHEQAMRIVDFMSGTVYAVNGTIQKLGIGTFLCAPDNVNVSGAISDELNEESEINRGW</sequence>
<comment type="similarity">
    <text evidence="5">Belongs to the SepF family.</text>
</comment>
<dbReference type="GO" id="GO:0005737">
    <property type="term" value="C:cytoplasm"/>
    <property type="evidence" value="ECO:0007669"/>
    <property type="project" value="UniProtKB-SubCell"/>
</dbReference>
<comment type="function">
    <text evidence="4 5">Cell division protein that is part of the divisome complex and is recruited early to the Z-ring. Probably stimulates Z-ring formation, perhaps through the cross-linking of FtsZ protofilaments. Its function overlaps with FtsA.</text>
</comment>
<dbReference type="Pfam" id="PF04472">
    <property type="entry name" value="SepF"/>
    <property type="match status" value="1"/>
</dbReference>
<dbReference type="Proteomes" id="UP000321574">
    <property type="component" value="Unassembled WGS sequence"/>
</dbReference>
<dbReference type="AlphaFoldDB" id="A0A5C8P2E4"/>
<reference evidence="7 8" key="1">
    <citation type="submission" date="2019-06" db="EMBL/GenBank/DDBJ databases">
        <title>Cerasibacillus sp. nov., isolated from maize field.</title>
        <authorList>
            <person name="Lin S.-Y."/>
            <person name="Tsai C.-F."/>
            <person name="Young C.-C."/>
        </authorList>
    </citation>
    <scope>NUCLEOTIDE SEQUENCE [LARGE SCALE GENOMIC DNA]</scope>
    <source>
        <strain evidence="7 8">CC-CFT480</strain>
    </source>
</reference>
<dbReference type="PANTHER" id="PTHR35798">
    <property type="entry name" value="CELL DIVISION PROTEIN SEPF"/>
    <property type="match status" value="1"/>
</dbReference>
<evidence type="ECO:0000256" key="3">
    <source>
        <dbReference type="ARBA" id="ARBA00023306"/>
    </source>
</evidence>
<dbReference type="OrthoDB" id="9815206at2"/>
<dbReference type="InterPro" id="IPR038594">
    <property type="entry name" value="SepF-like_sf"/>
</dbReference>
<dbReference type="Gene3D" id="3.30.110.150">
    <property type="entry name" value="SepF-like protein"/>
    <property type="match status" value="1"/>
</dbReference>
<evidence type="ECO:0000313" key="7">
    <source>
        <dbReference type="EMBL" id="TXL67608.1"/>
    </source>
</evidence>
<gene>
    <name evidence="5" type="primary">sepF</name>
    <name evidence="7" type="ORF">FHP05_00915</name>
</gene>
<evidence type="ECO:0000256" key="6">
    <source>
        <dbReference type="SAM" id="MobiDB-lite"/>
    </source>
</evidence>
<dbReference type="InterPro" id="IPR007561">
    <property type="entry name" value="Cell_div_SepF/SepF-rel"/>
</dbReference>
<keyword evidence="8" id="KW-1185">Reference proteome</keyword>
<evidence type="ECO:0000256" key="2">
    <source>
        <dbReference type="ARBA" id="ARBA00023210"/>
    </source>
</evidence>
<dbReference type="HAMAP" id="MF_01197">
    <property type="entry name" value="SepF"/>
    <property type="match status" value="1"/>
</dbReference>
<dbReference type="GO" id="GO:0000917">
    <property type="term" value="P:division septum assembly"/>
    <property type="evidence" value="ECO:0007669"/>
    <property type="project" value="UniProtKB-KW"/>
</dbReference>
<comment type="subunit">
    <text evidence="5">Homodimer. Interacts with FtsZ.</text>
</comment>
<dbReference type="PANTHER" id="PTHR35798:SF1">
    <property type="entry name" value="CELL DIVISION PROTEIN SEPF"/>
    <property type="match status" value="1"/>
</dbReference>
<feature type="compositionally biased region" description="Polar residues" evidence="6">
    <location>
        <begin position="22"/>
        <end position="33"/>
    </location>
</feature>
<dbReference type="InterPro" id="IPR023052">
    <property type="entry name" value="Cell_div_SepF"/>
</dbReference>
<evidence type="ECO:0000256" key="5">
    <source>
        <dbReference type="HAMAP-Rule" id="MF_01197"/>
    </source>
</evidence>
<keyword evidence="1 5" id="KW-0132">Cell division</keyword>
<feature type="region of interest" description="Disordered" evidence="6">
    <location>
        <begin position="14"/>
        <end position="33"/>
    </location>
</feature>
<protein>
    <recommendedName>
        <fullName evidence="5">Cell division protein SepF</fullName>
    </recommendedName>
</protein>
<evidence type="ECO:0000256" key="4">
    <source>
        <dbReference type="ARBA" id="ARBA00044936"/>
    </source>
</evidence>
<accession>A0A5C8P2E4</accession>
<organism evidence="7 8">
    <name type="scientific">Cerasibacillus terrae</name>
    <dbReference type="NCBI Taxonomy" id="2498845"/>
    <lineage>
        <taxon>Bacteria</taxon>
        <taxon>Bacillati</taxon>
        <taxon>Bacillota</taxon>
        <taxon>Bacilli</taxon>
        <taxon>Bacillales</taxon>
        <taxon>Bacillaceae</taxon>
        <taxon>Cerasibacillus</taxon>
    </lineage>
</organism>
<dbReference type="EMBL" id="VDUW01000001">
    <property type="protein sequence ID" value="TXL67608.1"/>
    <property type="molecule type" value="Genomic_DNA"/>
</dbReference>
<evidence type="ECO:0000313" key="8">
    <source>
        <dbReference type="Proteomes" id="UP000321574"/>
    </source>
</evidence>
<keyword evidence="2 5" id="KW-0717">Septation</keyword>
<proteinExistence type="inferred from homology"/>
<keyword evidence="3 5" id="KW-0131">Cell cycle</keyword>
<dbReference type="RefSeq" id="WP_147665183.1">
    <property type="nucleotide sequence ID" value="NZ_VDUW01000001.1"/>
</dbReference>
<evidence type="ECO:0000256" key="1">
    <source>
        <dbReference type="ARBA" id="ARBA00022618"/>
    </source>
</evidence>
<dbReference type="GO" id="GO:0043093">
    <property type="term" value="P:FtsZ-dependent cytokinesis"/>
    <property type="evidence" value="ECO:0007669"/>
    <property type="project" value="UniProtKB-UniRule"/>
</dbReference>